<feature type="transmembrane region" description="Helical" evidence="4">
    <location>
        <begin position="258"/>
        <end position="279"/>
    </location>
</feature>
<dbReference type="InterPro" id="IPR011701">
    <property type="entry name" value="MFS"/>
</dbReference>
<dbReference type="PANTHER" id="PTHR23526">
    <property type="entry name" value="INTEGRAL MEMBRANE TRANSPORT PROTEIN-RELATED"/>
    <property type="match status" value="1"/>
</dbReference>
<dbReference type="GO" id="GO:0022857">
    <property type="term" value="F:transmembrane transporter activity"/>
    <property type="evidence" value="ECO:0007669"/>
    <property type="project" value="InterPro"/>
</dbReference>
<dbReference type="InterPro" id="IPR052528">
    <property type="entry name" value="Sugar_transport-like"/>
</dbReference>
<gene>
    <name evidence="6" type="ORF">KC729_07540</name>
</gene>
<dbReference type="PROSITE" id="PS50850">
    <property type="entry name" value="MFS"/>
    <property type="match status" value="1"/>
</dbReference>
<keyword evidence="3 4" id="KW-0472">Membrane</keyword>
<feature type="transmembrane region" description="Helical" evidence="4">
    <location>
        <begin position="47"/>
        <end position="67"/>
    </location>
</feature>
<sequence>MAPVLERSRRRDLRIILAEGVAWSAMVGVGETYLAAFALALGIGQVAAGLVSTLPLLAGGVLQLLTPAAVRRLGSRRRWVVICATVQALTFLPLIALALSGHAATWLVFLVAAVYWGSGMAAGPAWSSWVGTLVPAEIRTRYFADRTRATQVGILLGLVGGGIALDLWRHWDRELLGFAVLFLIAAAGRATSARLLALQSEPEAPTAERMLGVREVLRRFRHGEDGRFLLFLVCMTTAVTLASPFFTPYMLRQLDLTYAGYMGLVGAAFVAKIVMLSIFGARGRRVGPRRLLRLGTAGIIPVSVLWLVSDNYFYLLALQMFSGAMWSMYELAAFLMFFEAIHEDERTSLLTTYNLVNTIGTAVGSVLGGWILASFPAGADGYFAVFAASSGARLIIGVLLLRLGGGRATRIWMVLRTIGVRPSSGGILRPVLPGMENGGSVEEAGDGAGTPG</sequence>
<dbReference type="SUPFAM" id="SSF103473">
    <property type="entry name" value="MFS general substrate transporter"/>
    <property type="match status" value="1"/>
</dbReference>
<feature type="transmembrane region" description="Helical" evidence="4">
    <location>
        <begin position="21"/>
        <end position="41"/>
    </location>
</feature>
<evidence type="ECO:0000256" key="2">
    <source>
        <dbReference type="ARBA" id="ARBA00022989"/>
    </source>
</evidence>
<feature type="transmembrane region" description="Helical" evidence="4">
    <location>
        <begin position="79"/>
        <end position="100"/>
    </location>
</feature>
<comment type="caution">
    <text evidence="6">The sequence shown here is derived from an EMBL/GenBank/DDBJ whole genome shotgun (WGS) entry which is preliminary data.</text>
</comment>
<feature type="transmembrane region" description="Helical" evidence="4">
    <location>
        <begin position="106"/>
        <end position="131"/>
    </location>
</feature>
<keyword evidence="1 4" id="KW-0812">Transmembrane</keyword>
<proteinExistence type="predicted"/>
<feature type="transmembrane region" description="Helical" evidence="4">
    <location>
        <begin position="228"/>
        <end position="246"/>
    </location>
</feature>
<evidence type="ECO:0000313" key="7">
    <source>
        <dbReference type="Proteomes" id="UP000697710"/>
    </source>
</evidence>
<keyword evidence="2 4" id="KW-1133">Transmembrane helix</keyword>
<evidence type="ECO:0000256" key="1">
    <source>
        <dbReference type="ARBA" id="ARBA00022692"/>
    </source>
</evidence>
<feature type="transmembrane region" description="Helical" evidence="4">
    <location>
        <begin position="152"/>
        <end position="169"/>
    </location>
</feature>
<feature type="transmembrane region" description="Helical" evidence="4">
    <location>
        <begin position="314"/>
        <end position="338"/>
    </location>
</feature>
<feature type="transmembrane region" description="Helical" evidence="4">
    <location>
        <begin position="291"/>
        <end position="308"/>
    </location>
</feature>
<accession>A0A956M083</accession>
<dbReference type="InterPro" id="IPR036259">
    <property type="entry name" value="MFS_trans_sf"/>
</dbReference>
<dbReference type="EMBL" id="JAGQHR010000182">
    <property type="protein sequence ID" value="MCA9727520.1"/>
    <property type="molecule type" value="Genomic_DNA"/>
</dbReference>
<evidence type="ECO:0000256" key="3">
    <source>
        <dbReference type="ARBA" id="ARBA00023136"/>
    </source>
</evidence>
<protein>
    <submittedName>
        <fullName evidence="6">MFS transporter</fullName>
    </submittedName>
</protein>
<evidence type="ECO:0000256" key="4">
    <source>
        <dbReference type="SAM" id="Phobius"/>
    </source>
</evidence>
<dbReference type="InterPro" id="IPR020846">
    <property type="entry name" value="MFS_dom"/>
</dbReference>
<evidence type="ECO:0000259" key="5">
    <source>
        <dbReference type="PROSITE" id="PS50850"/>
    </source>
</evidence>
<feature type="domain" description="Major facilitator superfamily (MFS) profile" evidence="5">
    <location>
        <begin position="211"/>
        <end position="452"/>
    </location>
</feature>
<feature type="transmembrane region" description="Helical" evidence="4">
    <location>
        <begin position="175"/>
        <end position="192"/>
    </location>
</feature>
<dbReference type="Gene3D" id="1.20.1250.20">
    <property type="entry name" value="MFS general substrate transporter like domains"/>
    <property type="match status" value="1"/>
</dbReference>
<feature type="transmembrane region" description="Helical" evidence="4">
    <location>
        <begin position="381"/>
        <end position="403"/>
    </location>
</feature>
<dbReference type="Pfam" id="PF07690">
    <property type="entry name" value="MFS_1"/>
    <property type="match status" value="2"/>
</dbReference>
<dbReference type="Proteomes" id="UP000697710">
    <property type="component" value="Unassembled WGS sequence"/>
</dbReference>
<reference evidence="6" key="1">
    <citation type="submission" date="2020-04" db="EMBL/GenBank/DDBJ databases">
        <authorList>
            <person name="Zhang T."/>
        </authorList>
    </citation>
    <scope>NUCLEOTIDE SEQUENCE</scope>
    <source>
        <strain evidence="6">HKST-UBA01</strain>
    </source>
</reference>
<dbReference type="PANTHER" id="PTHR23526:SF2">
    <property type="entry name" value="MAJOR FACILITATOR SUPERFAMILY (MFS) PROFILE DOMAIN-CONTAINING PROTEIN"/>
    <property type="match status" value="1"/>
</dbReference>
<reference evidence="6" key="2">
    <citation type="journal article" date="2021" name="Microbiome">
        <title>Successional dynamics and alternative stable states in a saline activated sludge microbial community over 9 years.</title>
        <authorList>
            <person name="Wang Y."/>
            <person name="Ye J."/>
            <person name="Ju F."/>
            <person name="Liu L."/>
            <person name="Boyd J.A."/>
            <person name="Deng Y."/>
            <person name="Parks D.H."/>
            <person name="Jiang X."/>
            <person name="Yin X."/>
            <person name="Woodcroft B.J."/>
            <person name="Tyson G.W."/>
            <person name="Hugenholtz P."/>
            <person name="Polz M.F."/>
            <person name="Zhang T."/>
        </authorList>
    </citation>
    <scope>NUCLEOTIDE SEQUENCE</scope>
    <source>
        <strain evidence="6">HKST-UBA01</strain>
    </source>
</reference>
<organism evidence="6 7">
    <name type="scientific">Eiseniibacteriota bacterium</name>
    <dbReference type="NCBI Taxonomy" id="2212470"/>
    <lineage>
        <taxon>Bacteria</taxon>
        <taxon>Candidatus Eiseniibacteriota</taxon>
    </lineage>
</organism>
<evidence type="ECO:0000313" key="6">
    <source>
        <dbReference type="EMBL" id="MCA9727520.1"/>
    </source>
</evidence>
<name>A0A956M083_UNCEI</name>
<dbReference type="AlphaFoldDB" id="A0A956M083"/>
<feature type="transmembrane region" description="Helical" evidence="4">
    <location>
        <begin position="350"/>
        <end position="375"/>
    </location>
</feature>